<name>Q9YNW8_9GEMI</name>
<dbReference type="InterPro" id="IPR006892">
    <property type="entry name" value="Gemini_AC4_5_cons_dom_1"/>
</dbReference>
<dbReference type="EMBL" id="U77963">
    <property type="protein sequence ID" value="AAD10469.1"/>
    <property type="molecule type" value="Genomic_DNA"/>
</dbReference>
<reference evidence="2" key="1">
    <citation type="submission" date="1996-11" db="EMBL/GenBank/DDBJ databases">
        <title>Complete nucleotide sequences of two sida golden mosaic viruses in South Florida.</title>
        <authorList>
            <person name="Ying Z."/>
            <person name="Davis M.J."/>
        </authorList>
    </citation>
    <scope>NUCLEOTIDE SEQUENCE [LARGE SCALE GENOMIC DNA]</scope>
    <source>
        <strain evidence="2">DNA-AI</strain>
    </source>
</reference>
<dbReference type="Pfam" id="PF04807">
    <property type="entry name" value="Gemini_AC4_5"/>
    <property type="match status" value="1"/>
</dbReference>
<sequence>MILVLASFLMVVDHMIVDLPEPLDQSLLIAGILSTCDLSIELVHDLITITEIVLHRRSARLVVEHVEHLTEIHRSAIGSTVPDQPEHNTVRVVLELDVLIHPHLT</sequence>
<accession>Q9YNW8</accession>
<evidence type="ECO:0000313" key="2">
    <source>
        <dbReference type="EMBL" id="AAD10469.1"/>
    </source>
</evidence>
<protein>
    <submittedName>
        <fullName evidence="2">AL5</fullName>
    </submittedName>
</protein>
<feature type="domain" description="Geminivirus AC4/5 conserved" evidence="1">
    <location>
        <begin position="51"/>
        <end position="83"/>
    </location>
</feature>
<dbReference type="Proteomes" id="UP000232540">
    <property type="component" value="Segment DNA A"/>
</dbReference>
<proteinExistence type="predicted"/>
<evidence type="ECO:0000259" key="1">
    <source>
        <dbReference type="Pfam" id="PF04807"/>
    </source>
</evidence>
<organism evidence="2">
    <name type="scientific">Sida golden mosaic Florida virus-USA</name>
    <dbReference type="NCBI Taxonomy" id="223315"/>
    <lineage>
        <taxon>Viruses</taxon>
        <taxon>Monodnaviria</taxon>
        <taxon>Shotokuvirae</taxon>
        <taxon>Cressdnaviricota</taxon>
        <taxon>Repensiviricetes</taxon>
        <taxon>Geplafuvirales</taxon>
        <taxon>Geminiviridae</taxon>
        <taxon>Begomovirus</taxon>
        <taxon>Begomovirus sidaureifloridaense</taxon>
        <taxon>Sida golden mosaic Florida virus</taxon>
    </lineage>
</organism>
<gene>
    <name evidence="2" type="primary">AL5</name>
</gene>